<gene>
    <name evidence="2" type="ORF">JK359_32360</name>
</gene>
<dbReference type="InterPro" id="IPR029063">
    <property type="entry name" value="SAM-dependent_MTases_sf"/>
</dbReference>
<accession>A0A937ENH9</accession>
<dbReference type="GO" id="GO:0008168">
    <property type="term" value="F:methyltransferase activity"/>
    <property type="evidence" value="ECO:0007669"/>
    <property type="project" value="UniProtKB-KW"/>
</dbReference>
<dbReference type="PANTHER" id="PTHR34203">
    <property type="entry name" value="METHYLTRANSFERASE, FKBM FAMILY PROTEIN"/>
    <property type="match status" value="1"/>
</dbReference>
<feature type="domain" description="Methyltransferase FkbM" evidence="1">
    <location>
        <begin position="41"/>
        <end position="225"/>
    </location>
</feature>
<name>A0A937ENH9_9ACTN</name>
<protein>
    <submittedName>
        <fullName evidence="2">FkbM family methyltransferase</fullName>
    </submittedName>
</protein>
<keyword evidence="3" id="KW-1185">Reference proteome</keyword>
<dbReference type="AlphaFoldDB" id="A0A937ENH9"/>
<evidence type="ECO:0000313" key="2">
    <source>
        <dbReference type="EMBL" id="MBL1086598.1"/>
    </source>
</evidence>
<dbReference type="Proteomes" id="UP000661858">
    <property type="component" value="Unassembled WGS sequence"/>
</dbReference>
<dbReference type="InterPro" id="IPR006342">
    <property type="entry name" value="FkbM_mtfrase"/>
</dbReference>
<evidence type="ECO:0000313" key="3">
    <source>
        <dbReference type="Proteomes" id="UP000661858"/>
    </source>
</evidence>
<reference evidence="2" key="1">
    <citation type="submission" date="2021-01" db="EMBL/GenBank/DDBJ databases">
        <title>WGS of actinomycetes isolated from Thailand.</title>
        <authorList>
            <person name="Thawai C."/>
        </authorList>
    </citation>
    <scope>NUCLEOTIDE SEQUENCE</scope>
    <source>
        <strain evidence="2">RCU-197</strain>
    </source>
</reference>
<dbReference type="Gene3D" id="3.40.50.150">
    <property type="entry name" value="Vaccinia Virus protein VP39"/>
    <property type="match status" value="1"/>
</dbReference>
<dbReference type="SUPFAM" id="SSF53335">
    <property type="entry name" value="S-adenosyl-L-methionine-dependent methyltransferases"/>
    <property type="match status" value="1"/>
</dbReference>
<evidence type="ECO:0000259" key="1">
    <source>
        <dbReference type="Pfam" id="PF05050"/>
    </source>
</evidence>
<dbReference type="PANTHER" id="PTHR34203:SF15">
    <property type="entry name" value="SLL1173 PROTEIN"/>
    <property type="match status" value="1"/>
</dbReference>
<keyword evidence="2" id="KW-0489">Methyltransferase</keyword>
<dbReference type="NCBIfam" id="TIGR01444">
    <property type="entry name" value="fkbM_fam"/>
    <property type="match status" value="2"/>
</dbReference>
<dbReference type="EMBL" id="JAERRK010000023">
    <property type="protein sequence ID" value="MBL1086598.1"/>
    <property type="molecule type" value="Genomic_DNA"/>
</dbReference>
<comment type="caution">
    <text evidence="2">The sequence shown here is derived from an EMBL/GenBank/DDBJ whole genome shotgun (WGS) entry which is preliminary data.</text>
</comment>
<dbReference type="Pfam" id="PF05050">
    <property type="entry name" value="Methyltransf_21"/>
    <property type="match status" value="1"/>
</dbReference>
<sequence>MAMNAIELHSINRWEASFLREEVGGYFTHGVECAPGVTVLDVGANIGVFSAAVYERLDGDVRIYAFEPVPPLRATLERNAREFFNGRLTVLPYGLASTDDEVDFSYVPAATVFSSSLRDQGNIEAERRRVTASVVEMIRQGGLGPVLRRVPAPVLTLLVGRKLRVMRRLETHRVKVRPLSSVLDEQGIDHVDLLKVDVEGAELDVLMGIEERHWPLIRQAVVEVERWLQNRDTICEVFLAHGFTVSVQQDPVQQAGDIGLVFAVRPIT</sequence>
<dbReference type="GO" id="GO:0032259">
    <property type="term" value="P:methylation"/>
    <property type="evidence" value="ECO:0007669"/>
    <property type="project" value="UniProtKB-KW"/>
</dbReference>
<dbReference type="InterPro" id="IPR052514">
    <property type="entry name" value="SAM-dependent_MTase"/>
</dbReference>
<organism evidence="2 3">
    <name type="scientific">Streptomyces actinomycinicus</name>
    <dbReference type="NCBI Taxonomy" id="1695166"/>
    <lineage>
        <taxon>Bacteria</taxon>
        <taxon>Bacillati</taxon>
        <taxon>Actinomycetota</taxon>
        <taxon>Actinomycetes</taxon>
        <taxon>Kitasatosporales</taxon>
        <taxon>Streptomycetaceae</taxon>
        <taxon>Streptomyces</taxon>
    </lineage>
</organism>
<dbReference type="RefSeq" id="WP_201843145.1">
    <property type="nucleotide sequence ID" value="NZ_JAERRK010000023.1"/>
</dbReference>
<keyword evidence="2" id="KW-0808">Transferase</keyword>
<proteinExistence type="predicted"/>